<evidence type="ECO:0000313" key="1">
    <source>
        <dbReference type="EMBL" id="MBM3275243.1"/>
    </source>
</evidence>
<dbReference type="EMBL" id="VGJX01000499">
    <property type="protein sequence ID" value="MBM3275243.1"/>
    <property type="molecule type" value="Genomic_DNA"/>
</dbReference>
<comment type="caution">
    <text evidence="1">The sequence shown here is derived from an EMBL/GenBank/DDBJ whole genome shotgun (WGS) entry which is preliminary data.</text>
</comment>
<feature type="non-terminal residue" evidence="1">
    <location>
        <position position="80"/>
    </location>
</feature>
<sequence length="80" mass="8385">MPEPTGPSRARVLARNLPIDMGGAQARVAVADIALLPQGADGILDLEDRHPRLQIRAARAVLPGQEVGRLAKEGSKGQVA</sequence>
<proteinExistence type="predicted"/>
<dbReference type="Proteomes" id="UP000703893">
    <property type="component" value="Unassembled WGS sequence"/>
</dbReference>
<gene>
    <name evidence="1" type="ORF">FJZ00_08820</name>
</gene>
<dbReference type="AlphaFoldDB" id="A0A937X3L5"/>
<reference evidence="1 2" key="1">
    <citation type="submission" date="2019-03" db="EMBL/GenBank/DDBJ databases">
        <title>Lake Tanganyika Metagenome-Assembled Genomes (MAGs).</title>
        <authorList>
            <person name="Tran P."/>
        </authorList>
    </citation>
    <scope>NUCLEOTIDE SEQUENCE [LARGE SCALE GENOMIC DNA]</scope>
    <source>
        <strain evidence="1">K_DeepCast_65m_m2_236</strain>
    </source>
</reference>
<evidence type="ECO:0000313" key="2">
    <source>
        <dbReference type="Proteomes" id="UP000703893"/>
    </source>
</evidence>
<protein>
    <submittedName>
        <fullName evidence="1">Uncharacterized protein</fullName>
    </submittedName>
</protein>
<accession>A0A937X3L5</accession>
<name>A0A937X3L5_9BACT</name>
<organism evidence="1 2">
    <name type="scientific">Candidatus Tanganyikabacteria bacterium</name>
    <dbReference type="NCBI Taxonomy" id="2961651"/>
    <lineage>
        <taxon>Bacteria</taxon>
        <taxon>Bacillati</taxon>
        <taxon>Candidatus Sericytochromatia</taxon>
        <taxon>Candidatus Tanganyikabacteria</taxon>
    </lineage>
</organism>